<evidence type="ECO:0000259" key="2">
    <source>
        <dbReference type="Pfam" id="PF01408"/>
    </source>
</evidence>
<evidence type="ECO:0000313" key="5">
    <source>
        <dbReference type="EMBL" id="EJC84724.1"/>
    </source>
</evidence>
<dbReference type="InterPro" id="IPR055170">
    <property type="entry name" value="GFO_IDH_MocA-like_dom"/>
</dbReference>
<dbReference type="AlphaFoldDB" id="J0CUX2"/>
<feature type="domain" description="Gfo/Idh/MocA-like oxidoreductase N-terminal" evidence="2">
    <location>
        <begin position="9"/>
        <end position="129"/>
    </location>
</feature>
<evidence type="ECO:0000256" key="1">
    <source>
        <dbReference type="ARBA" id="ARBA00023002"/>
    </source>
</evidence>
<dbReference type="Pfam" id="PF01408">
    <property type="entry name" value="GFO_IDH_MocA"/>
    <property type="match status" value="1"/>
</dbReference>
<dbReference type="EMBL" id="JH719393">
    <property type="protein sequence ID" value="EJC84724.1"/>
    <property type="molecule type" value="Genomic_DNA"/>
</dbReference>
<dbReference type="PANTHER" id="PTHR43818">
    <property type="entry name" value="BCDNA.GH03377"/>
    <property type="match status" value="1"/>
</dbReference>
<reference evidence="4" key="1">
    <citation type="submission" date="2012-02" db="EMBL/GenBank/DDBJ databases">
        <title>Improved High-Quality Draft Sequence of Rhizobium leguminosarum bv. trifolii WSM2297.</title>
        <authorList>
            <consortium name="US DOE Joint Genome Institute"/>
            <person name="Lucas S."/>
            <person name="Han J."/>
            <person name="Lapidus A."/>
            <person name="Cheng J.-F."/>
            <person name="Goodwin L."/>
            <person name="Pitluck S."/>
            <person name="Peters L."/>
            <person name="Ovchinnikova G."/>
            <person name="Zhang X."/>
            <person name="Detter J.C."/>
            <person name="Han C."/>
            <person name="Tapia R."/>
            <person name="Land M."/>
            <person name="Hauser L."/>
            <person name="Kyrpides N."/>
            <person name="Ivanova N."/>
            <person name="Pagani I."/>
            <person name="Brau L."/>
            <person name="Yates R."/>
            <person name="O'Hara G."/>
            <person name="Rui T."/>
            <person name="Howieson J."/>
            <person name="Reeve W."/>
            <person name="Woyke T."/>
        </authorList>
    </citation>
    <scope>NUCLEOTIDE SEQUENCE [LARGE SCALE GENOMIC DNA]</scope>
    <source>
        <strain evidence="4">WSM2297</strain>
    </source>
</reference>
<sequence length="358" mass="39202">MPAKQERRLRIGVLGAGQIAQAAHFESCTKAANADLYAICDVAADLRERMAITHGAGKTYDDYDKMLADPDLDAVVIATADAFHVPASIRALQAGKHVLCEKPVGVTIEECLELKAEVDRSGRVFQVGHMKRFDAGLQSAKSFIRDEMGEMVALKAWYCDSTHRYPMTDAVQPLIVTSANARKPSTNPKADLRRYYMLAHGCHLIDTARYLAGDIVSVAARLSERAGIWCWFVDVEFASGTIGHLDLTVQVRMDWHEGFQIYGRNGSILGKTYNPWYYKTSEVDIFREADGATHRVLGADGHFYRRQVEGFARTVLDGAVMEGADIEDGLASVRAMVAIARSVESGKAVALADVTGGV</sequence>
<protein>
    <submittedName>
        <fullName evidence="4">Putative dehydrogenase</fullName>
    </submittedName>
</protein>
<feature type="domain" description="GFO/IDH/MocA-like oxidoreductase" evidence="3">
    <location>
        <begin position="193"/>
        <end position="268"/>
    </location>
</feature>
<dbReference type="EMBL" id="JH719393">
    <property type="protein sequence ID" value="EJC83685.1"/>
    <property type="molecule type" value="Genomic_DNA"/>
</dbReference>
<gene>
    <name evidence="4" type="ORF">Rleg4DRAFT_5460</name>
    <name evidence="5" type="ORF">Rleg4DRAFT_6561</name>
</gene>
<dbReference type="GO" id="GO:0016491">
    <property type="term" value="F:oxidoreductase activity"/>
    <property type="evidence" value="ECO:0007669"/>
    <property type="project" value="UniProtKB-KW"/>
</dbReference>
<proteinExistence type="predicted"/>
<dbReference type="SUPFAM" id="SSF51735">
    <property type="entry name" value="NAD(P)-binding Rossmann-fold domains"/>
    <property type="match status" value="1"/>
</dbReference>
<dbReference type="Pfam" id="PF22725">
    <property type="entry name" value="GFO_IDH_MocA_C3"/>
    <property type="match status" value="1"/>
</dbReference>
<dbReference type="Gene3D" id="3.40.50.720">
    <property type="entry name" value="NAD(P)-binding Rossmann-like Domain"/>
    <property type="match status" value="1"/>
</dbReference>
<dbReference type="Gene3D" id="3.30.360.10">
    <property type="entry name" value="Dihydrodipicolinate Reductase, domain 2"/>
    <property type="match status" value="1"/>
</dbReference>
<evidence type="ECO:0000259" key="3">
    <source>
        <dbReference type="Pfam" id="PF22725"/>
    </source>
</evidence>
<keyword evidence="1" id="KW-0560">Oxidoreductase</keyword>
<dbReference type="GO" id="GO:0000166">
    <property type="term" value="F:nucleotide binding"/>
    <property type="evidence" value="ECO:0007669"/>
    <property type="project" value="InterPro"/>
</dbReference>
<dbReference type="InterPro" id="IPR050463">
    <property type="entry name" value="Gfo/Idh/MocA_oxidrdct_glycsds"/>
</dbReference>
<dbReference type="Proteomes" id="UP000005732">
    <property type="component" value="Unassembled WGS sequence"/>
</dbReference>
<name>J0CUX2_RHILT</name>
<dbReference type="PANTHER" id="PTHR43818:SF11">
    <property type="entry name" value="BCDNA.GH03377"/>
    <property type="match status" value="1"/>
</dbReference>
<dbReference type="RefSeq" id="WP_003576128.1">
    <property type="nucleotide sequence ID" value="NZ_JH719393.1"/>
</dbReference>
<organism evidence="4">
    <name type="scientific">Rhizobium leguminosarum bv. trifolii WSM2297</name>
    <dbReference type="NCBI Taxonomy" id="754762"/>
    <lineage>
        <taxon>Bacteria</taxon>
        <taxon>Pseudomonadati</taxon>
        <taxon>Pseudomonadota</taxon>
        <taxon>Alphaproteobacteria</taxon>
        <taxon>Hyphomicrobiales</taxon>
        <taxon>Rhizobiaceae</taxon>
        <taxon>Rhizobium/Agrobacterium group</taxon>
        <taxon>Rhizobium</taxon>
    </lineage>
</organism>
<dbReference type="InterPro" id="IPR000683">
    <property type="entry name" value="Gfo/Idh/MocA-like_OxRdtase_N"/>
</dbReference>
<dbReference type="HOGENOM" id="CLU_023194_5_0_5"/>
<evidence type="ECO:0000313" key="4">
    <source>
        <dbReference type="EMBL" id="EJC83685.1"/>
    </source>
</evidence>
<dbReference type="OrthoDB" id="9801953at2"/>
<accession>J0CUX2</accession>
<dbReference type="InterPro" id="IPR036291">
    <property type="entry name" value="NAD(P)-bd_dom_sf"/>
</dbReference>
<dbReference type="SUPFAM" id="SSF55347">
    <property type="entry name" value="Glyceraldehyde-3-phosphate dehydrogenase-like, C-terminal domain"/>
    <property type="match status" value="1"/>
</dbReference>